<keyword evidence="1" id="KW-0472">Membrane</keyword>
<accession>A0A8J6MDV3</accession>
<feature type="transmembrane region" description="Helical" evidence="1">
    <location>
        <begin position="150"/>
        <end position="174"/>
    </location>
</feature>
<name>A0A8J6MDV3_9FIRM</name>
<feature type="transmembrane region" description="Helical" evidence="1">
    <location>
        <begin position="120"/>
        <end position="143"/>
    </location>
</feature>
<feature type="transmembrane region" description="Helical" evidence="1">
    <location>
        <begin position="85"/>
        <end position="114"/>
    </location>
</feature>
<evidence type="ECO:0000313" key="3">
    <source>
        <dbReference type="Proteomes" id="UP000607645"/>
    </source>
</evidence>
<reference evidence="2" key="1">
    <citation type="submission" date="2020-08" db="EMBL/GenBank/DDBJ databases">
        <title>Genome public.</title>
        <authorList>
            <person name="Liu C."/>
            <person name="Sun Q."/>
        </authorList>
    </citation>
    <scope>NUCLEOTIDE SEQUENCE</scope>
    <source>
        <strain evidence="2">NSJ-52</strain>
    </source>
</reference>
<keyword evidence="1" id="KW-0812">Transmembrane</keyword>
<dbReference type="EMBL" id="JACOPQ010000013">
    <property type="protein sequence ID" value="MBC5738259.1"/>
    <property type="molecule type" value="Genomic_DNA"/>
</dbReference>
<comment type="caution">
    <text evidence="2">The sequence shown here is derived from an EMBL/GenBank/DDBJ whole genome shotgun (WGS) entry which is preliminary data.</text>
</comment>
<evidence type="ECO:0000313" key="2">
    <source>
        <dbReference type="EMBL" id="MBC5738259.1"/>
    </source>
</evidence>
<sequence length="200" mass="21497">MMNREEYLQELYARLSNRLPRQELDNVMKYYEEYFDEAGSAREQEIIAELGTPAELAAEIAGRKPTETQYVYEPRPRRRRSAGQIVLLACLSPIWVPLLIAAVAVVFSLIVALFAVAGSIAAAGLGCVLAGIFSIWCGFTAIFSGGIPTLMFFGGAGLFIAALGLLLFLGGVALCGLCGKGTAAFCRMIFGGGNKREVMA</sequence>
<dbReference type="AlphaFoldDB" id="A0A8J6MDV3"/>
<dbReference type="RefSeq" id="WP_186920034.1">
    <property type="nucleotide sequence ID" value="NZ_JACOPQ010000013.1"/>
</dbReference>
<gene>
    <name evidence="2" type="ORF">H8S62_14695</name>
</gene>
<organism evidence="2 3">
    <name type="scientific">Lawsonibacter faecis</name>
    <dbReference type="NCBI Taxonomy" id="2763052"/>
    <lineage>
        <taxon>Bacteria</taxon>
        <taxon>Bacillati</taxon>
        <taxon>Bacillota</taxon>
        <taxon>Clostridia</taxon>
        <taxon>Eubacteriales</taxon>
        <taxon>Oscillospiraceae</taxon>
        <taxon>Lawsonibacter</taxon>
    </lineage>
</organism>
<evidence type="ECO:0000256" key="1">
    <source>
        <dbReference type="SAM" id="Phobius"/>
    </source>
</evidence>
<dbReference type="Pfam" id="PF22564">
    <property type="entry name" value="HAAS"/>
    <property type="match status" value="1"/>
</dbReference>
<keyword evidence="3" id="KW-1185">Reference proteome</keyword>
<proteinExistence type="predicted"/>
<dbReference type="Proteomes" id="UP000607645">
    <property type="component" value="Unassembled WGS sequence"/>
</dbReference>
<keyword evidence="1" id="KW-1133">Transmembrane helix</keyword>
<protein>
    <submittedName>
        <fullName evidence="2">DUF1700 domain-containing protein</fullName>
    </submittedName>
</protein>